<dbReference type="OrthoDB" id="597977at2"/>
<name>A0A1G7H497_9SPHI</name>
<gene>
    <name evidence="2" type="ORF">SAMN05216464_11142</name>
</gene>
<organism evidence="2 3">
    <name type="scientific">Mucilaginibacter pineti</name>
    <dbReference type="NCBI Taxonomy" id="1391627"/>
    <lineage>
        <taxon>Bacteria</taxon>
        <taxon>Pseudomonadati</taxon>
        <taxon>Bacteroidota</taxon>
        <taxon>Sphingobacteriia</taxon>
        <taxon>Sphingobacteriales</taxon>
        <taxon>Sphingobacteriaceae</taxon>
        <taxon>Mucilaginibacter</taxon>
    </lineage>
</organism>
<evidence type="ECO:0000313" key="3">
    <source>
        <dbReference type="Proteomes" id="UP000199072"/>
    </source>
</evidence>
<keyword evidence="3" id="KW-1185">Reference proteome</keyword>
<dbReference type="EMBL" id="FNAI01000011">
    <property type="protein sequence ID" value="SDE94959.1"/>
    <property type="molecule type" value="Genomic_DNA"/>
</dbReference>
<proteinExistence type="predicted"/>
<dbReference type="AlphaFoldDB" id="A0A1G7H497"/>
<dbReference type="InterPro" id="IPR041657">
    <property type="entry name" value="HTH_17"/>
</dbReference>
<dbReference type="Pfam" id="PF12728">
    <property type="entry name" value="HTH_17"/>
    <property type="match status" value="1"/>
</dbReference>
<sequence>MDSKEKILFTALSAEELATLMERSVRKAIGHNGVQLPDGDELLNTRQAGKLINYKASTLYGLVKQNKIPYSKTAGKLLFSRNALLAWVHAQPDEKPPP</sequence>
<feature type="domain" description="Helix-turn-helix" evidence="1">
    <location>
        <begin position="42"/>
        <end position="91"/>
    </location>
</feature>
<protein>
    <submittedName>
        <fullName evidence="2">DNA binding domain-containing protein, excisionase family</fullName>
    </submittedName>
</protein>
<evidence type="ECO:0000259" key="1">
    <source>
        <dbReference type="Pfam" id="PF12728"/>
    </source>
</evidence>
<dbReference type="RefSeq" id="WP_091152349.1">
    <property type="nucleotide sequence ID" value="NZ_FNAI01000011.1"/>
</dbReference>
<accession>A0A1G7H497</accession>
<dbReference type="Proteomes" id="UP000199072">
    <property type="component" value="Unassembled WGS sequence"/>
</dbReference>
<evidence type="ECO:0000313" key="2">
    <source>
        <dbReference type="EMBL" id="SDE94959.1"/>
    </source>
</evidence>
<reference evidence="2 3" key="1">
    <citation type="submission" date="2016-10" db="EMBL/GenBank/DDBJ databases">
        <authorList>
            <person name="de Groot N.N."/>
        </authorList>
    </citation>
    <scope>NUCLEOTIDE SEQUENCE [LARGE SCALE GENOMIC DNA]</scope>
    <source>
        <strain evidence="2 3">47C3B</strain>
    </source>
</reference>